<dbReference type="InterPro" id="IPR023267">
    <property type="entry name" value="RCMT"/>
</dbReference>
<evidence type="ECO:0000256" key="5">
    <source>
        <dbReference type="ARBA" id="ARBA00022691"/>
    </source>
</evidence>
<dbReference type="Gene3D" id="3.40.50.150">
    <property type="entry name" value="Vaccinia Virus protein VP39"/>
    <property type="match status" value="1"/>
</dbReference>
<reference evidence="13 14" key="1">
    <citation type="submission" date="2019-07" db="EMBL/GenBank/DDBJ databases">
        <authorList>
            <person name="Jastrzebski P J."/>
            <person name="Paukszto L."/>
            <person name="Jastrzebski P J."/>
        </authorList>
    </citation>
    <scope>NUCLEOTIDE SEQUENCE [LARGE SCALE GENOMIC DNA]</scope>
    <source>
        <strain evidence="13 14">WMS-il1</strain>
    </source>
</reference>
<dbReference type="GO" id="GO:0003723">
    <property type="term" value="F:RNA binding"/>
    <property type="evidence" value="ECO:0007669"/>
    <property type="project" value="UniProtKB-UniRule"/>
</dbReference>
<feature type="binding site" evidence="11">
    <location>
        <position position="98"/>
    </location>
    <ligand>
        <name>S-adenosyl-L-methionine</name>
        <dbReference type="ChEBI" id="CHEBI:59789"/>
    </ligand>
</feature>
<dbReference type="InterPro" id="IPR049560">
    <property type="entry name" value="MeTrfase_RsmB-F_NOP2_cat"/>
</dbReference>
<protein>
    <recommendedName>
        <fullName evidence="9">NOL1/NOP2/Sun domain family member 4</fullName>
    </recommendedName>
</protein>
<dbReference type="PANTHER" id="PTHR22808">
    <property type="entry name" value="NCL1 YEAST -RELATED NOL1/NOP2/FMU SUN DOMAIN-CONTAINING"/>
    <property type="match status" value="1"/>
</dbReference>
<evidence type="ECO:0000313" key="14">
    <source>
        <dbReference type="Proteomes" id="UP000321570"/>
    </source>
</evidence>
<dbReference type="PANTHER" id="PTHR22808:SF3">
    <property type="entry name" value="5-METHYLCYTOSINE RRNA METHYLTRANSFERASE NSUN4"/>
    <property type="match status" value="1"/>
</dbReference>
<accession>A0A564YAB9</accession>
<dbReference type="InterPro" id="IPR029063">
    <property type="entry name" value="SAM-dependent_MTases_sf"/>
</dbReference>
<dbReference type="Proteomes" id="UP000321570">
    <property type="component" value="Unassembled WGS sequence"/>
</dbReference>
<evidence type="ECO:0000256" key="7">
    <source>
        <dbReference type="ARBA" id="ARBA00022946"/>
    </source>
</evidence>
<dbReference type="Pfam" id="PF01189">
    <property type="entry name" value="Methyltr_RsmB-F"/>
    <property type="match status" value="1"/>
</dbReference>
<keyword evidence="6 11" id="KW-0694">RNA-binding</keyword>
<evidence type="ECO:0000256" key="11">
    <source>
        <dbReference type="PROSITE-ProRule" id="PRU01023"/>
    </source>
</evidence>
<dbReference type="GO" id="GO:0031167">
    <property type="term" value="P:rRNA methylation"/>
    <property type="evidence" value="ECO:0007669"/>
    <property type="project" value="TreeGrafter"/>
</dbReference>
<dbReference type="InterPro" id="IPR001678">
    <property type="entry name" value="MeTrfase_RsmB-F_NOP2_dom"/>
</dbReference>
<comment type="subcellular location">
    <subcellularLocation>
        <location evidence="1">Mitochondrion</location>
    </subcellularLocation>
</comment>
<comment type="caution">
    <text evidence="11">Lacks conserved residue(s) required for the propagation of feature annotation.</text>
</comment>
<comment type="catalytic activity">
    <reaction evidence="10">
        <text>a cytidine in rRNA + S-adenosyl-L-methionine = a 5-methylcytidine in rRNA + S-adenosyl-L-homocysteine + H(+)</text>
        <dbReference type="Rhea" id="RHEA:61484"/>
        <dbReference type="Rhea" id="RHEA-COMP:15836"/>
        <dbReference type="Rhea" id="RHEA-COMP:15837"/>
        <dbReference type="ChEBI" id="CHEBI:15378"/>
        <dbReference type="ChEBI" id="CHEBI:57856"/>
        <dbReference type="ChEBI" id="CHEBI:59789"/>
        <dbReference type="ChEBI" id="CHEBI:74483"/>
        <dbReference type="ChEBI" id="CHEBI:82748"/>
    </reaction>
</comment>
<dbReference type="PRINTS" id="PR02008">
    <property type="entry name" value="RCMTFAMILY"/>
</dbReference>
<evidence type="ECO:0000256" key="3">
    <source>
        <dbReference type="ARBA" id="ARBA00022603"/>
    </source>
</evidence>
<comment type="similarity">
    <text evidence="11">Belongs to the class I-like SAM-binding methyltransferase superfamily. RsmB/NOP family.</text>
</comment>
<dbReference type="SUPFAM" id="SSF53335">
    <property type="entry name" value="S-adenosyl-L-methionine-dependent methyltransferases"/>
    <property type="match status" value="1"/>
</dbReference>
<feature type="domain" description="SAM-dependent MTase RsmB/NOP-type" evidence="12">
    <location>
        <begin position="1"/>
        <end position="298"/>
    </location>
</feature>
<evidence type="ECO:0000313" key="13">
    <source>
        <dbReference type="EMBL" id="VUZ43513.1"/>
    </source>
</evidence>
<evidence type="ECO:0000256" key="2">
    <source>
        <dbReference type="ARBA" id="ARBA00022552"/>
    </source>
</evidence>
<evidence type="ECO:0000256" key="8">
    <source>
        <dbReference type="ARBA" id="ARBA00023128"/>
    </source>
</evidence>
<keyword evidence="3 11" id="KW-0489">Methyltransferase</keyword>
<keyword evidence="2" id="KW-0698">rRNA processing</keyword>
<feature type="binding site" evidence="11">
    <location>
        <position position="154"/>
    </location>
    <ligand>
        <name>S-adenosyl-L-methionine</name>
        <dbReference type="ChEBI" id="CHEBI:59789"/>
    </ligand>
</feature>
<dbReference type="GO" id="GO:0005762">
    <property type="term" value="C:mitochondrial large ribosomal subunit"/>
    <property type="evidence" value="ECO:0007669"/>
    <property type="project" value="TreeGrafter"/>
</dbReference>
<keyword evidence="4 11" id="KW-0808">Transferase</keyword>
<proteinExistence type="inferred from homology"/>
<evidence type="ECO:0000259" key="12">
    <source>
        <dbReference type="PROSITE" id="PS51686"/>
    </source>
</evidence>
<keyword evidence="7" id="KW-0809">Transit peptide</keyword>
<evidence type="ECO:0000256" key="9">
    <source>
        <dbReference type="ARBA" id="ARBA00042050"/>
    </source>
</evidence>
<evidence type="ECO:0000256" key="10">
    <source>
        <dbReference type="ARBA" id="ARBA00049302"/>
    </source>
</evidence>
<organism evidence="13 14">
    <name type="scientific">Hymenolepis diminuta</name>
    <name type="common">Rat tapeworm</name>
    <dbReference type="NCBI Taxonomy" id="6216"/>
    <lineage>
        <taxon>Eukaryota</taxon>
        <taxon>Metazoa</taxon>
        <taxon>Spiralia</taxon>
        <taxon>Lophotrochozoa</taxon>
        <taxon>Platyhelminthes</taxon>
        <taxon>Cestoda</taxon>
        <taxon>Eucestoda</taxon>
        <taxon>Cyclophyllidea</taxon>
        <taxon>Hymenolepididae</taxon>
        <taxon>Hymenolepis</taxon>
    </lineage>
</organism>
<gene>
    <name evidence="13" type="ORF">WMSIL1_LOCUS3675</name>
</gene>
<evidence type="ECO:0000256" key="4">
    <source>
        <dbReference type="ARBA" id="ARBA00022679"/>
    </source>
</evidence>
<name>A0A564YAB9_HYMDI</name>
<sequence>MMSETVNLPVVKEDTNWVESFKNLKCMVLPTGTFSGLPRPKYNGGCYDFYPLDLGSVLAVLLLDVQPETRMLDLCSAPGGKAVVSLQTLNLKHLVCTDVSATRLERLRIVLNGFAWGIGHDRPGFPSVEVYSTASLLRNSKNRGGQRFSRVLVDVPCSTDRDALTSISGGYFARGKGSERIGLPETQKRLLRHAMSLCDVGGYIVYSTCTLSMAQNQGVIESCLSNLNPRDDSNEDASFAVVDPTEFIDLCAAQLHPSLGVRIVPASNWNSGTPLGAMVIPRLAANYGPTFMCKIKRLR</sequence>
<keyword evidence="8" id="KW-0496">Mitochondrion</keyword>
<evidence type="ECO:0000256" key="1">
    <source>
        <dbReference type="ARBA" id="ARBA00004173"/>
    </source>
</evidence>
<feature type="binding site" evidence="11">
    <location>
        <begin position="75"/>
        <end position="81"/>
    </location>
    <ligand>
        <name>S-adenosyl-L-methionine</name>
        <dbReference type="ChEBI" id="CHEBI:59789"/>
    </ligand>
</feature>
<dbReference type="PROSITE" id="PS51686">
    <property type="entry name" value="SAM_MT_RSMB_NOP"/>
    <property type="match status" value="1"/>
</dbReference>
<keyword evidence="5 11" id="KW-0949">S-adenosyl-L-methionine</keyword>
<dbReference type="AlphaFoldDB" id="A0A564YAB9"/>
<feature type="active site" description="Nucleophile" evidence="11">
    <location>
        <position position="209"/>
    </location>
</feature>
<evidence type="ECO:0000256" key="6">
    <source>
        <dbReference type="ARBA" id="ARBA00022884"/>
    </source>
</evidence>
<keyword evidence="14" id="KW-1185">Reference proteome</keyword>
<dbReference type="GO" id="GO:0008173">
    <property type="term" value="F:RNA methyltransferase activity"/>
    <property type="evidence" value="ECO:0007669"/>
    <property type="project" value="InterPro"/>
</dbReference>
<dbReference type="EMBL" id="CABIJS010000111">
    <property type="protein sequence ID" value="VUZ43513.1"/>
    <property type="molecule type" value="Genomic_DNA"/>
</dbReference>